<accession>A0A8J3C1M6</accession>
<dbReference type="InterPro" id="IPR005887">
    <property type="entry name" value="GH92_a_mannosidase_put"/>
</dbReference>
<dbReference type="Gene3D" id="3.30.2080.10">
    <property type="entry name" value="GH92 mannosidase domain"/>
    <property type="match status" value="2"/>
</dbReference>
<dbReference type="Proteomes" id="UP000656042">
    <property type="component" value="Unassembled WGS sequence"/>
</dbReference>
<organism evidence="4 5">
    <name type="scientific">Mangrovihabitans endophyticus</name>
    <dbReference type="NCBI Taxonomy" id="1751298"/>
    <lineage>
        <taxon>Bacteria</taxon>
        <taxon>Bacillati</taxon>
        <taxon>Actinomycetota</taxon>
        <taxon>Actinomycetes</taxon>
        <taxon>Micromonosporales</taxon>
        <taxon>Micromonosporaceae</taxon>
        <taxon>Mangrovihabitans</taxon>
    </lineage>
</organism>
<dbReference type="InterPro" id="IPR000421">
    <property type="entry name" value="FA58C"/>
</dbReference>
<dbReference type="Pfam" id="PF00754">
    <property type="entry name" value="F5_F8_type_C"/>
    <property type="match status" value="1"/>
</dbReference>
<dbReference type="InterPro" id="IPR008979">
    <property type="entry name" value="Galactose-bd-like_sf"/>
</dbReference>
<dbReference type="PANTHER" id="PTHR12143:SF39">
    <property type="entry name" value="SECRETED PROTEIN"/>
    <property type="match status" value="1"/>
</dbReference>
<dbReference type="GO" id="GO:0030246">
    <property type="term" value="F:carbohydrate binding"/>
    <property type="evidence" value="ECO:0007669"/>
    <property type="project" value="InterPro"/>
</dbReference>
<dbReference type="GO" id="GO:0000224">
    <property type="term" value="F:peptide-N4-(N-acetyl-beta-glucosaminyl)asparagine amidase activity"/>
    <property type="evidence" value="ECO:0007669"/>
    <property type="project" value="TreeGrafter"/>
</dbReference>
<dbReference type="Gene3D" id="2.70.98.10">
    <property type="match status" value="1"/>
</dbReference>
<dbReference type="InterPro" id="IPR008928">
    <property type="entry name" value="6-hairpin_glycosidase_sf"/>
</dbReference>
<dbReference type="GO" id="GO:0005975">
    <property type="term" value="P:carbohydrate metabolic process"/>
    <property type="evidence" value="ECO:0007669"/>
    <property type="project" value="InterPro"/>
</dbReference>
<dbReference type="SUPFAM" id="SSF48208">
    <property type="entry name" value="Six-hairpin glycosidases"/>
    <property type="match status" value="1"/>
</dbReference>
<dbReference type="EMBL" id="BMMX01000015">
    <property type="protein sequence ID" value="GGK97681.1"/>
    <property type="molecule type" value="Genomic_DNA"/>
</dbReference>
<dbReference type="Pfam" id="PF17678">
    <property type="entry name" value="Glyco_hydro_92N"/>
    <property type="match status" value="1"/>
</dbReference>
<protein>
    <recommendedName>
        <fullName evidence="3">F5/8 type C domain-containing protein</fullName>
    </recommendedName>
</protein>
<feature type="domain" description="F5/8 type C" evidence="3">
    <location>
        <begin position="563"/>
        <end position="709"/>
    </location>
</feature>
<evidence type="ECO:0000259" key="3">
    <source>
        <dbReference type="PROSITE" id="PS50022"/>
    </source>
</evidence>
<evidence type="ECO:0000256" key="1">
    <source>
        <dbReference type="SAM" id="MobiDB-lite"/>
    </source>
</evidence>
<dbReference type="InterPro" id="IPR041371">
    <property type="entry name" value="GH92_N"/>
</dbReference>
<proteinExistence type="predicted"/>
<keyword evidence="5" id="KW-1185">Reference proteome</keyword>
<dbReference type="PANTHER" id="PTHR12143">
    <property type="entry name" value="PEPTIDE N-GLYCANASE PNGASE -RELATED"/>
    <property type="match status" value="1"/>
</dbReference>
<reference evidence="4" key="1">
    <citation type="journal article" date="2014" name="Int. J. Syst. Evol. Microbiol.">
        <title>Complete genome sequence of Corynebacterium casei LMG S-19264T (=DSM 44701T), isolated from a smear-ripened cheese.</title>
        <authorList>
            <consortium name="US DOE Joint Genome Institute (JGI-PGF)"/>
            <person name="Walter F."/>
            <person name="Albersmeier A."/>
            <person name="Kalinowski J."/>
            <person name="Ruckert C."/>
        </authorList>
    </citation>
    <scope>NUCLEOTIDE SEQUENCE</scope>
    <source>
        <strain evidence="4">CGMCC 4.7299</strain>
    </source>
</reference>
<dbReference type="NCBIfam" id="TIGR01180">
    <property type="entry name" value="aman2_put"/>
    <property type="match status" value="1"/>
</dbReference>
<dbReference type="GO" id="GO:0006516">
    <property type="term" value="P:glycoprotein catabolic process"/>
    <property type="evidence" value="ECO:0007669"/>
    <property type="project" value="TreeGrafter"/>
</dbReference>
<dbReference type="InterPro" id="IPR014718">
    <property type="entry name" value="GH-type_carb-bd"/>
</dbReference>
<comment type="caution">
    <text evidence="4">The sequence shown here is derived from an EMBL/GenBank/DDBJ whole genome shotgun (WGS) entry which is preliminary data.</text>
</comment>
<gene>
    <name evidence="4" type="ORF">GCM10012284_34930</name>
</gene>
<evidence type="ECO:0000256" key="2">
    <source>
        <dbReference type="SAM" id="SignalP"/>
    </source>
</evidence>
<dbReference type="GO" id="GO:0005829">
    <property type="term" value="C:cytosol"/>
    <property type="evidence" value="ECO:0007669"/>
    <property type="project" value="TreeGrafter"/>
</dbReference>
<feature type="chain" id="PRO_5035317629" description="F5/8 type C domain-containing protein" evidence="2">
    <location>
        <begin position="29"/>
        <end position="955"/>
    </location>
</feature>
<dbReference type="Pfam" id="PF07971">
    <property type="entry name" value="Glyco_hydro_92"/>
    <property type="match status" value="2"/>
</dbReference>
<keyword evidence="2" id="KW-0732">Signal</keyword>
<dbReference type="Gene3D" id="1.20.1610.10">
    <property type="entry name" value="alpha-1,2-mannosidases domains"/>
    <property type="match status" value="2"/>
</dbReference>
<reference evidence="4" key="2">
    <citation type="submission" date="2020-09" db="EMBL/GenBank/DDBJ databases">
        <authorList>
            <person name="Sun Q."/>
            <person name="Zhou Y."/>
        </authorList>
    </citation>
    <scope>NUCLEOTIDE SEQUENCE</scope>
    <source>
        <strain evidence="4">CGMCC 4.7299</strain>
    </source>
</reference>
<evidence type="ECO:0000313" key="5">
    <source>
        <dbReference type="Proteomes" id="UP000656042"/>
    </source>
</evidence>
<dbReference type="Gene3D" id="1.20.1050.60">
    <property type="entry name" value="alpha-1,2-mannosidase"/>
    <property type="match status" value="1"/>
</dbReference>
<sequence>MLGFRTLSVVAVTATAAAVTAAAPAAHAAPLPPLVADPASYVNPFIGTTNLGNTYPGAVTPFGMLAWSPQTTRGSQVSTPAPGGYQYTATRTRGFSLTHLSGVGCSGANGDIPIMPYAGEVTSSPTADTTDATFAADFSHDDEEARPGYYRVGMAGGTGAELTATPRTGFGRFTFPADKPASLLFRTSMSETGSTDATVHLDPDTQTITGSVTAGNFCGPQSSNNRKALYTLHFTARLDQPFTTTGTWQDGTLRPDTRDATGGSGYSSSGRPNAGRGSGGYVTFPAGTTSVGVRVAVSYVDLAGAERNLTQENLPYGFASIAANARAAWSGRLKRIGVGGGTEEQKTVFYTALYHAQLEPTLTSDVDGRYTGADGAAHALESGQDAQYGTFSGWDVYRAQVQLLALLDPSMASDFAQSLFNYAGQRGGEWDRWLLQHGKTSVMSGDPSAAAVAGMYAFGARDFDVRGAFDSLVHAATVPTANDSSDAGCNVECVGQRPALDKYMELGWVPADDCHCWGGAAETLEDAAADYGLAELAKALGDDARYAQFLDRSHHWRNVYDPDAQADAGLAHNIREHITEITASGENASSGEGKAQAFDGDKGTKWLTFDTTGWVQAELDAPRTVNRYALTSANDVPERDPVDWTLEGSDDGSTWSTVDAQTGQSFATRGETHEYAVADPQAYRYYRLTVSRNGGADIVQLAELELADPAVTTPVPADGEFRGWMRDRYSDGHWAEGFSPSTGAGFVEGSSARYTWMVYSDVVGLADAMGGKDIAVERLDAFFRNPDGTFDLSADKSTRYDATNEPDIQTPYLYNYFGAAYKTQETVRAVLDGLWHNETGGIPGNDDAGTMSAWYVFSALGLYPTVPTRAELVLTSPLFPRSVVHLAGGKDLTIDAPAAGADGTYVRKLTVDGTATSRAWLPATAVRDGAHLAYTLGPVPNTKWGSRPADVPPQN</sequence>
<dbReference type="SUPFAM" id="SSF49785">
    <property type="entry name" value="Galactose-binding domain-like"/>
    <property type="match status" value="1"/>
</dbReference>
<dbReference type="AlphaFoldDB" id="A0A8J3C1M6"/>
<dbReference type="RefSeq" id="WP_189080283.1">
    <property type="nucleotide sequence ID" value="NZ_BMMX01000015.1"/>
</dbReference>
<dbReference type="InterPro" id="IPR050883">
    <property type="entry name" value="PNGase"/>
</dbReference>
<evidence type="ECO:0000313" key="4">
    <source>
        <dbReference type="EMBL" id="GGK97681.1"/>
    </source>
</evidence>
<dbReference type="PROSITE" id="PS50022">
    <property type="entry name" value="FA58C_3"/>
    <property type="match status" value="1"/>
</dbReference>
<dbReference type="InterPro" id="IPR012939">
    <property type="entry name" value="Glyco_hydro_92"/>
</dbReference>
<name>A0A8J3C1M6_9ACTN</name>
<feature type="signal peptide" evidence="2">
    <location>
        <begin position="1"/>
        <end position="28"/>
    </location>
</feature>
<feature type="region of interest" description="Disordered" evidence="1">
    <location>
        <begin position="244"/>
        <end position="276"/>
    </location>
</feature>